<evidence type="ECO:0000313" key="6">
    <source>
        <dbReference type="Proteomes" id="UP000825935"/>
    </source>
</evidence>
<name>A0A8T2QYP1_CERRI</name>
<sequence>MSVPLTMAEEGEAGCERESLAAYSRGKLSLKDFEWPQSLRVSFPLVYSDSQSIPEIDLQALLGQQNDKQQQQLQLLSEAVSTCGFFQVVNHPIPASAIRCLDSHARKFFSSPLQRKLELAKAFGRMMTEFDIRPGYTCGSPLESPLKLWYEALLIAASDKDNVSAVAKCLCADEEEEYTFKDALEKFSFGFTKLARDLCTILLETLGLDANEILEEYVDGNEQGVGVKLLHYPPCPQPEKTAGLPEHTDICLLTVLWQDEVGGLQVCQDGCWITVKPNVDAMVVNIGDIFQVCSNDRFKSGLHRVALNKNESRYSIASFYNPRRDFKLTPLPQLLDSTNEAAKFRSMIPVEYRKLTFKETFNGAWQGVNVLRC</sequence>
<keyword evidence="6" id="KW-1185">Reference proteome</keyword>
<dbReference type="InterPro" id="IPR027443">
    <property type="entry name" value="IPNS-like_sf"/>
</dbReference>
<keyword evidence="1 3" id="KW-0479">Metal-binding</keyword>
<dbReference type="PROSITE" id="PS51471">
    <property type="entry name" value="FE2OG_OXY"/>
    <property type="match status" value="1"/>
</dbReference>
<reference evidence="5" key="1">
    <citation type="submission" date="2021-08" db="EMBL/GenBank/DDBJ databases">
        <title>WGS assembly of Ceratopteris richardii.</title>
        <authorList>
            <person name="Marchant D.B."/>
            <person name="Chen G."/>
            <person name="Jenkins J."/>
            <person name="Shu S."/>
            <person name="Leebens-Mack J."/>
            <person name="Grimwood J."/>
            <person name="Schmutz J."/>
            <person name="Soltis P."/>
            <person name="Soltis D."/>
            <person name="Chen Z.-H."/>
        </authorList>
    </citation>
    <scope>NUCLEOTIDE SEQUENCE</scope>
    <source>
        <strain evidence="5">Whitten #5841</strain>
        <tissue evidence="5">Leaf</tissue>
    </source>
</reference>
<dbReference type="InterPro" id="IPR026992">
    <property type="entry name" value="DIOX_N"/>
</dbReference>
<dbReference type="Pfam" id="PF14226">
    <property type="entry name" value="DIOX_N"/>
    <property type="match status" value="1"/>
</dbReference>
<dbReference type="InterPro" id="IPR044861">
    <property type="entry name" value="IPNS-like_FE2OG_OXY"/>
</dbReference>
<dbReference type="PRINTS" id="PR00682">
    <property type="entry name" value="IPNSYNTHASE"/>
</dbReference>
<evidence type="ECO:0000313" key="5">
    <source>
        <dbReference type="EMBL" id="KAH7288598.1"/>
    </source>
</evidence>
<proteinExistence type="inferred from homology"/>
<dbReference type="InterPro" id="IPR050231">
    <property type="entry name" value="Iron_ascorbate_oxido_reductase"/>
</dbReference>
<evidence type="ECO:0000256" key="1">
    <source>
        <dbReference type="ARBA" id="ARBA00022723"/>
    </source>
</evidence>
<dbReference type="OrthoDB" id="288590at2759"/>
<dbReference type="AlphaFoldDB" id="A0A8T2QYP1"/>
<keyword evidence="3" id="KW-0560">Oxidoreductase</keyword>
<dbReference type="PANTHER" id="PTHR47990">
    <property type="entry name" value="2-OXOGLUTARATE (2OG) AND FE(II)-DEPENDENT OXYGENASE SUPERFAMILY PROTEIN-RELATED"/>
    <property type="match status" value="1"/>
</dbReference>
<evidence type="ECO:0000256" key="2">
    <source>
        <dbReference type="ARBA" id="ARBA00023004"/>
    </source>
</evidence>
<evidence type="ECO:0000256" key="3">
    <source>
        <dbReference type="RuleBase" id="RU003682"/>
    </source>
</evidence>
<dbReference type="SUPFAM" id="SSF51197">
    <property type="entry name" value="Clavaminate synthase-like"/>
    <property type="match status" value="1"/>
</dbReference>
<dbReference type="GO" id="GO:0046872">
    <property type="term" value="F:metal ion binding"/>
    <property type="evidence" value="ECO:0007669"/>
    <property type="project" value="UniProtKB-KW"/>
</dbReference>
<comment type="similarity">
    <text evidence="3">Belongs to the iron/ascorbate-dependent oxidoreductase family.</text>
</comment>
<accession>A0A8T2QYP1</accession>
<dbReference type="GO" id="GO:0016491">
    <property type="term" value="F:oxidoreductase activity"/>
    <property type="evidence" value="ECO:0007669"/>
    <property type="project" value="UniProtKB-KW"/>
</dbReference>
<dbReference type="Gene3D" id="2.60.120.330">
    <property type="entry name" value="B-lactam Antibiotic, Isopenicillin N Synthase, Chain"/>
    <property type="match status" value="1"/>
</dbReference>
<keyword evidence="2 3" id="KW-0408">Iron</keyword>
<evidence type="ECO:0000259" key="4">
    <source>
        <dbReference type="PROSITE" id="PS51471"/>
    </source>
</evidence>
<dbReference type="EMBL" id="CM035436">
    <property type="protein sequence ID" value="KAH7288598.1"/>
    <property type="molecule type" value="Genomic_DNA"/>
</dbReference>
<protein>
    <recommendedName>
        <fullName evidence="4">Fe2OG dioxygenase domain-containing protein</fullName>
    </recommendedName>
</protein>
<gene>
    <name evidence="5" type="ORF">KP509_31G033200</name>
</gene>
<organism evidence="5 6">
    <name type="scientific">Ceratopteris richardii</name>
    <name type="common">Triangle waterfern</name>
    <dbReference type="NCBI Taxonomy" id="49495"/>
    <lineage>
        <taxon>Eukaryota</taxon>
        <taxon>Viridiplantae</taxon>
        <taxon>Streptophyta</taxon>
        <taxon>Embryophyta</taxon>
        <taxon>Tracheophyta</taxon>
        <taxon>Polypodiopsida</taxon>
        <taxon>Polypodiidae</taxon>
        <taxon>Polypodiales</taxon>
        <taxon>Pteridineae</taxon>
        <taxon>Pteridaceae</taxon>
        <taxon>Parkerioideae</taxon>
        <taxon>Ceratopteris</taxon>
    </lineage>
</organism>
<comment type="caution">
    <text evidence="5">The sequence shown here is derived from an EMBL/GenBank/DDBJ whole genome shotgun (WGS) entry which is preliminary data.</text>
</comment>
<dbReference type="InterPro" id="IPR005123">
    <property type="entry name" value="Oxoglu/Fe-dep_dioxygenase_dom"/>
</dbReference>
<dbReference type="Proteomes" id="UP000825935">
    <property type="component" value="Chromosome 31"/>
</dbReference>
<feature type="domain" description="Fe2OG dioxygenase" evidence="4">
    <location>
        <begin position="221"/>
        <end position="322"/>
    </location>
</feature>
<dbReference type="Pfam" id="PF03171">
    <property type="entry name" value="2OG-FeII_Oxy"/>
    <property type="match status" value="1"/>
</dbReference>